<comment type="caution">
    <text evidence="5">The sequence shown here is derived from an EMBL/GenBank/DDBJ whole genome shotgun (WGS) entry which is preliminary data.</text>
</comment>
<dbReference type="EMBL" id="QYUO01000003">
    <property type="protein sequence ID" value="RJF92104.1"/>
    <property type="molecule type" value="Genomic_DNA"/>
</dbReference>
<dbReference type="RefSeq" id="WP_119771989.1">
    <property type="nucleotide sequence ID" value="NZ_QYUO01000003.1"/>
</dbReference>
<keyword evidence="2" id="KW-0238">DNA-binding</keyword>
<keyword evidence="3" id="KW-0804">Transcription</keyword>
<feature type="domain" description="HTH luxR-type" evidence="4">
    <location>
        <begin position="169"/>
        <end position="234"/>
    </location>
</feature>
<evidence type="ECO:0000259" key="4">
    <source>
        <dbReference type="PROSITE" id="PS50043"/>
    </source>
</evidence>
<dbReference type="AlphaFoldDB" id="A0A3A3FHW1"/>
<dbReference type="PRINTS" id="PR00038">
    <property type="entry name" value="HTHLUXR"/>
</dbReference>
<keyword evidence="1" id="KW-0805">Transcription regulation</keyword>
<gene>
    <name evidence="5" type="ORF">D3871_26015</name>
</gene>
<dbReference type="Gene3D" id="3.30.450.80">
    <property type="entry name" value="Transcription factor LuxR-like, autoinducer-binding domain"/>
    <property type="match status" value="1"/>
</dbReference>
<dbReference type="SUPFAM" id="SSF75516">
    <property type="entry name" value="Pheromone-binding domain of LuxR-like quorum-sensing transcription factors"/>
    <property type="match status" value="1"/>
</dbReference>
<protein>
    <submittedName>
        <fullName evidence="5">LuxR family transcriptional regulator</fullName>
    </submittedName>
</protein>
<accession>A0A3A3FHW1</accession>
<dbReference type="InterPro" id="IPR016032">
    <property type="entry name" value="Sig_transdc_resp-reg_C-effctor"/>
</dbReference>
<sequence>MEAWNEDRFNALLQAPSEQALFSLTAELAKTMGFEYCAYGIQTPVPISRPHVAMFNNYSEQWQERYKERGYLLVDPTVQHAFKSTRPLVWTNRLFETAPDLWDEARGHGLKHGWAQATRDMQGTVGLLTLARSAEPLSALELAENQAAMSWLTQFVHASMAQKLIPKLVPETQVRLTVRERDVLRWTAEGKTAYEISQILSISERTINFHINNIVTKLGTTNKTQAAVKAAVLGMLA</sequence>
<dbReference type="OrthoDB" id="9774661at2"/>
<evidence type="ECO:0000256" key="1">
    <source>
        <dbReference type="ARBA" id="ARBA00023015"/>
    </source>
</evidence>
<dbReference type="GO" id="GO:0006355">
    <property type="term" value="P:regulation of DNA-templated transcription"/>
    <property type="evidence" value="ECO:0007669"/>
    <property type="project" value="InterPro"/>
</dbReference>
<dbReference type="SMART" id="SM00421">
    <property type="entry name" value="HTH_LUXR"/>
    <property type="match status" value="1"/>
</dbReference>
<name>A0A3A3FHW1_9BURK</name>
<dbReference type="Pfam" id="PF00196">
    <property type="entry name" value="GerE"/>
    <property type="match status" value="1"/>
</dbReference>
<dbReference type="PROSITE" id="PS50043">
    <property type="entry name" value="HTH_LUXR_2"/>
    <property type="match status" value="1"/>
</dbReference>
<dbReference type="PANTHER" id="PTHR44688:SF16">
    <property type="entry name" value="DNA-BINDING TRANSCRIPTIONAL ACTIVATOR DEVR_DOSR"/>
    <property type="match status" value="1"/>
</dbReference>
<dbReference type="InterPro" id="IPR036388">
    <property type="entry name" value="WH-like_DNA-bd_sf"/>
</dbReference>
<evidence type="ECO:0000313" key="6">
    <source>
        <dbReference type="Proteomes" id="UP000265955"/>
    </source>
</evidence>
<dbReference type="InterPro" id="IPR000792">
    <property type="entry name" value="Tscrpt_reg_LuxR_C"/>
</dbReference>
<evidence type="ECO:0000313" key="5">
    <source>
        <dbReference type="EMBL" id="RJF92104.1"/>
    </source>
</evidence>
<dbReference type="CDD" id="cd06170">
    <property type="entry name" value="LuxR_C_like"/>
    <property type="match status" value="1"/>
</dbReference>
<dbReference type="PROSITE" id="PS00622">
    <property type="entry name" value="HTH_LUXR_1"/>
    <property type="match status" value="1"/>
</dbReference>
<dbReference type="InterPro" id="IPR036693">
    <property type="entry name" value="TF_LuxR_autoind-bd_dom_sf"/>
</dbReference>
<evidence type="ECO:0000256" key="2">
    <source>
        <dbReference type="ARBA" id="ARBA00023125"/>
    </source>
</evidence>
<keyword evidence="6" id="KW-1185">Reference proteome</keyword>
<reference evidence="6" key="1">
    <citation type="submission" date="2018-09" db="EMBL/GenBank/DDBJ databases">
        <authorList>
            <person name="Zhu H."/>
        </authorList>
    </citation>
    <scope>NUCLEOTIDE SEQUENCE [LARGE SCALE GENOMIC DNA]</scope>
    <source>
        <strain evidence="6">K1R23-30</strain>
    </source>
</reference>
<dbReference type="Gene3D" id="1.10.10.10">
    <property type="entry name" value="Winged helix-like DNA-binding domain superfamily/Winged helix DNA-binding domain"/>
    <property type="match status" value="1"/>
</dbReference>
<dbReference type="GO" id="GO:0003677">
    <property type="term" value="F:DNA binding"/>
    <property type="evidence" value="ECO:0007669"/>
    <property type="project" value="UniProtKB-KW"/>
</dbReference>
<proteinExistence type="predicted"/>
<dbReference type="InterPro" id="IPR005143">
    <property type="entry name" value="TF_LuxR_autoind-bd_dom"/>
</dbReference>
<organism evidence="5 6">
    <name type="scientific">Noviherbaspirillum saxi</name>
    <dbReference type="NCBI Taxonomy" id="2320863"/>
    <lineage>
        <taxon>Bacteria</taxon>
        <taxon>Pseudomonadati</taxon>
        <taxon>Pseudomonadota</taxon>
        <taxon>Betaproteobacteria</taxon>
        <taxon>Burkholderiales</taxon>
        <taxon>Oxalobacteraceae</taxon>
        <taxon>Noviherbaspirillum</taxon>
    </lineage>
</organism>
<evidence type="ECO:0000256" key="3">
    <source>
        <dbReference type="ARBA" id="ARBA00023163"/>
    </source>
</evidence>
<dbReference type="Pfam" id="PF03472">
    <property type="entry name" value="Autoind_bind"/>
    <property type="match status" value="1"/>
</dbReference>
<dbReference type="PANTHER" id="PTHR44688">
    <property type="entry name" value="DNA-BINDING TRANSCRIPTIONAL ACTIVATOR DEVR_DOSR"/>
    <property type="match status" value="1"/>
</dbReference>
<dbReference type="SUPFAM" id="SSF46894">
    <property type="entry name" value="C-terminal effector domain of the bipartite response regulators"/>
    <property type="match status" value="1"/>
</dbReference>
<dbReference type="Proteomes" id="UP000265955">
    <property type="component" value="Unassembled WGS sequence"/>
</dbReference>